<keyword evidence="2" id="KW-0813">Transport</keyword>
<dbReference type="PROSITE" id="PS51257">
    <property type="entry name" value="PROKAR_LIPOPROTEIN"/>
    <property type="match status" value="1"/>
</dbReference>
<dbReference type="Gene3D" id="3.40.190.10">
    <property type="entry name" value="Periplasmic binding protein-like II"/>
    <property type="match status" value="2"/>
</dbReference>
<dbReference type="InterPro" id="IPR001638">
    <property type="entry name" value="Solute-binding_3/MltF_N"/>
</dbReference>
<dbReference type="EMBL" id="WDLT01000001">
    <property type="protein sequence ID" value="KAB5748343.1"/>
    <property type="molecule type" value="Genomic_DNA"/>
</dbReference>
<reference evidence="18" key="1">
    <citation type="journal article" date="2016" name="Sci. Rep.">
        <title>Evaluation of genetic diversity among strains of the human gut commensal Bifidobacterium adolescentis.</title>
        <authorList>
            <person name="Duranti S."/>
            <person name="Milani C."/>
            <person name="Lugli G.A."/>
            <person name="Mancabelli L."/>
            <person name="Turroni F."/>
            <person name="Ferrario C."/>
            <person name="Mangifesta M."/>
            <person name="Viappiani A."/>
            <person name="Sanchez B."/>
            <person name="Margolles A."/>
            <person name="van Sinderen D."/>
            <person name="Ventura M."/>
        </authorList>
    </citation>
    <scope>NUCLEOTIDE SEQUENCE</scope>
    <source>
        <strain evidence="18">703B</strain>
    </source>
</reference>
<dbReference type="Proteomes" id="UP000284589">
    <property type="component" value="Unassembled WGS sequence"/>
</dbReference>
<dbReference type="SMART" id="SM00062">
    <property type="entry name" value="PBPb"/>
    <property type="match status" value="1"/>
</dbReference>
<dbReference type="AlphaFoldDB" id="A0A0C2UK45"/>
<reference evidence="20 21" key="3">
    <citation type="submission" date="2018-08" db="EMBL/GenBank/DDBJ databases">
        <title>A genome reference for cultivated species of the human gut microbiota.</title>
        <authorList>
            <person name="Zou Y."/>
            <person name="Xue W."/>
            <person name="Luo G."/>
        </authorList>
    </citation>
    <scope>NUCLEOTIDE SEQUENCE [LARGE SCALE GENOMIC DNA]</scope>
    <source>
        <strain evidence="15 22">AF21-27</strain>
        <strain evidence="17 21">AF45-19</strain>
        <strain evidence="16 20">AM12-20</strain>
    </source>
</reference>
<dbReference type="Proteomes" id="UP000437631">
    <property type="component" value="Unassembled WGS sequence"/>
</dbReference>
<evidence type="ECO:0000259" key="8">
    <source>
        <dbReference type="SMART" id="SM00079"/>
    </source>
</evidence>
<feature type="signal peptide" evidence="6">
    <location>
        <begin position="1"/>
        <end position="22"/>
    </location>
</feature>
<dbReference type="Proteomes" id="UP000464884">
    <property type="component" value="Chromosome"/>
</dbReference>
<dbReference type="SMART" id="SM00079">
    <property type="entry name" value="PBPe"/>
    <property type="match status" value="1"/>
</dbReference>
<dbReference type="EMBL" id="QRVT01000001">
    <property type="protein sequence ID" value="RGS66390.1"/>
    <property type="molecule type" value="Genomic_DNA"/>
</dbReference>
<dbReference type="EMBL" id="CP047129">
    <property type="protein sequence ID" value="QHB63605.1"/>
    <property type="molecule type" value="Genomic_DNA"/>
</dbReference>
<reference evidence="18" key="7">
    <citation type="submission" date="2023-09" db="EMBL/GenBank/DDBJ databases">
        <title>Ecological and genomic based identification of the Bifidobacterium adolescentis prototype of the healthy human gut microbiota.</title>
        <authorList>
            <person name="Lugli G.A."/>
            <person name="Argentini C."/>
            <person name="Tarracchini C."/>
            <person name="Fontana F."/>
            <person name="Alessandri G."/>
            <person name="Mancabelli L."/>
            <person name="Milani C."/>
            <person name="Turroni F."/>
            <person name="Ventura M."/>
        </authorList>
    </citation>
    <scope>NUCLEOTIDE SEQUENCE</scope>
    <source>
        <strain evidence="18">703B</strain>
    </source>
</reference>
<dbReference type="EMBL" id="QRLP01000001">
    <property type="protein sequence ID" value="RHJ20385.1"/>
    <property type="molecule type" value="Genomic_DNA"/>
</dbReference>
<organism evidence="15 22">
    <name type="scientific">Bifidobacterium adolescentis</name>
    <dbReference type="NCBI Taxonomy" id="1680"/>
    <lineage>
        <taxon>Bacteria</taxon>
        <taxon>Bacillati</taxon>
        <taxon>Actinomycetota</taxon>
        <taxon>Actinomycetes</taxon>
        <taxon>Bifidobacteriales</taxon>
        <taxon>Bifidobacteriaceae</taxon>
        <taxon>Bifidobacterium</taxon>
    </lineage>
</organism>
<dbReference type="GO" id="GO:0015276">
    <property type="term" value="F:ligand-gated monoatomic ion channel activity"/>
    <property type="evidence" value="ECO:0007669"/>
    <property type="project" value="InterPro"/>
</dbReference>
<reference evidence="23 25" key="4">
    <citation type="journal article" date="2019" name="Nat. Med.">
        <title>A library of human gut bacterial isolates paired with longitudinal multiomics data enables mechanistic microbiome research.</title>
        <authorList>
            <person name="Poyet M."/>
            <person name="Groussin M."/>
            <person name="Gibbons S.M."/>
            <person name="Avila-Pacheco J."/>
            <person name="Jiang X."/>
            <person name="Kearney S.M."/>
            <person name="Perrotta A.R."/>
            <person name="Berdy B."/>
            <person name="Zhao S."/>
            <person name="Lieberman T.D."/>
            <person name="Swanson P.K."/>
            <person name="Smith M."/>
            <person name="Roesemann S."/>
            <person name="Alexander J.E."/>
            <person name="Rich S.A."/>
            <person name="Livny J."/>
            <person name="Vlamakis H."/>
            <person name="Clish C."/>
            <person name="Bullock K."/>
            <person name="Deik A."/>
            <person name="Scott J."/>
            <person name="Pierce K.A."/>
            <person name="Xavier R.J."/>
            <person name="Alm E.J."/>
        </authorList>
    </citation>
    <scope>NUCLEOTIDE SEQUENCE [LARGE SCALE GENOMIC DNA]</scope>
    <source>
        <strain evidence="10 25">BIOML-A105</strain>
        <strain evidence="9 23">BIOML-A190</strain>
        <strain evidence="11 26">BIOML-A26</strain>
    </source>
</reference>
<evidence type="ECO:0000313" key="21">
    <source>
        <dbReference type="Proteomes" id="UP000285262"/>
    </source>
</evidence>
<evidence type="ECO:0000256" key="6">
    <source>
        <dbReference type="SAM" id="SignalP"/>
    </source>
</evidence>
<dbReference type="EMBL" id="WDIP01000001">
    <property type="protein sequence ID" value="KAB5887569.1"/>
    <property type="molecule type" value="Genomic_DNA"/>
</dbReference>
<dbReference type="InterPro" id="IPR051455">
    <property type="entry name" value="Bact_solute-bind_prot3"/>
</dbReference>
<keyword evidence="3 6" id="KW-0732">Signal</keyword>
<evidence type="ECO:0000256" key="3">
    <source>
        <dbReference type="ARBA" id="ARBA00022729"/>
    </source>
</evidence>
<dbReference type="GeneID" id="4556161"/>
<dbReference type="InterPro" id="IPR001320">
    <property type="entry name" value="Iontro_rcpt_C"/>
</dbReference>
<evidence type="ECO:0000313" key="19">
    <source>
        <dbReference type="Proteomes" id="UP000175684"/>
    </source>
</evidence>
<evidence type="ECO:0000313" key="26">
    <source>
        <dbReference type="Proteomes" id="UP000470926"/>
    </source>
</evidence>
<dbReference type="Proteomes" id="UP000285262">
    <property type="component" value="Unassembled WGS sequence"/>
</dbReference>
<dbReference type="SUPFAM" id="SSF53850">
    <property type="entry name" value="Periplasmic binding protein-like II"/>
    <property type="match status" value="1"/>
</dbReference>
<evidence type="ECO:0000313" key="17">
    <source>
        <dbReference type="EMBL" id="RHK27483.1"/>
    </source>
</evidence>
<dbReference type="OMA" id="IFATYSI"/>
<dbReference type="GO" id="GO:0030288">
    <property type="term" value="C:outer membrane-bounded periplasmic space"/>
    <property type="evidence" value="ECO:0007669"/>
    <property type="project" value="TreeGrafter"/>
</dbReference>
<dbReference type="Proteomes" id="UP000470200">
    <property type="component" value="Unassembled WGS sequence"/>
</dbReference>
<dbReference type="EMBL" id="CP133648">
    <property type="protein sequence ID" value="WNE86382.1"/>
    <property type="molecule type" value="Genomic_DNA"/>
</dbReference>
<name>A0A0C2UK45_BIFAD</name>
<dbReference type="Proteomes" id="UP000175684">
    <property type="component" value="Unassembled WGS sequence"/>
</dbReference>
<evidence type="ECO:0000259" key="7">
    <source>
        <dbReference type="SMART" id="SM00062"/>
    </source>
</evidence>
<dbReference type="OrthoDB" id="9807888at2"/>
<sequence>MLRRAVAAFCACACVFAVSACGADETGKIRIGIKFDQPGLGFKKNGTYVGFDVDVAKYVAKKLGYSEDEIVWKESPSKQREAMLQNGDVDYIVASYSITDERKKVVDFAGPYFVAGQDLLVRKDETGIDGPKDLNGKRLCSMTGTTSAVNVKEKFAKQTQLMEQPGMAECATALLSGIVDAATTDDIILAGLASASRGRLRVVGKPFTQEYYGIGVKKGNTELKNKINNAITDMIQDGSWQRAISDNTRGVAYTPNAKYNPPVPNGKGNK</sequence>
<gene>
    <name evidence="18" type="ORF">B0703_03150</name>
    <name evidence="13" type="ORF">BBK15_07975</name>
    <name evidence="17" type="ORF">DW072_01235</name>
    <name evidence="16" type="ORF">DW139_02860</name>
    <name evidence="15" type="ORF">DWX79_02550</name>
    <name evidence="14" type="ORF">F3K97_03130</name>
    <name evidence="11" type="ORF">GA542_03235</name>
    <name evidence="10" type="ORF">GA629_01385</name>
    <name evidence="9" type="ORF">GA752_01915</name>
    <name evidence="12" type="ORF">NE692_00055</name>
</gene>
<reference evidence="12" key="6">
    <citation type="submission" date="2022-06" db="EMBL/GenBank/DDBJ databases">
        <title>Isolation of gut microbiota from human fecal samples.</title>
        <authorList>
            <person name="Pamer E.G."/>
            <person name="Barat B."/>
            <person name="Waligurski E."/>
            <person name="Medina S."/>
            <person name="Paddock L."/>
            <person name="Mostad J."/>
        </authorList>
    </citation>
    <scope>NUCLEOTIDE SEQUENCE</scope>
    <source>
        <strain evidence="12">SL.1.01</strain>
    </source>
</reference>
<evidence type="ECO:0000256" key="4">
    <source>
        <dbReference type="RuleBase" id="RU003744"/>
    </source>
</evidence>
<feature type="region of interest" description="Disordered" evidence="5">
    <location>
        <begin position="251"/>
        <end position="270"/>
    </location>
</feature>
<evidence type="ECO:0000313" key="9">
    <source>
        <dbReference type="EMBL" id="KAB5748343.1"/>
    </source>
</evidence>
<evidence type="ECO:0000313" key="12">
    <source>
        <dbReference type="EMBL" id="MCQ4791871.1"/>
    </source>
</evidence>
<dbReference type="PANTHER" id="PTHR30085">
    <property type="entry name" value="AMINO ACID ABC TRANSPORTER PERMEASE"/>
    <property type="match status" value="1"/>
</dbReference>
<dbReference type="EMBL" id="JANFYM010000001">
    <property type="protein sequence ID" value="MCQ4791871.1"/>
    <property type="molecule type" value="Genomic_DNA"/>
</dbReference>
<dbReference type="GO" id="GO:0016020">
    <property type="term" value="C:membrane"/>
    <property type="evidence" value="ECO:0007669"/>
    <property type="project" value="InterPro"/>
</dbReference>
<evidence type="ECO:0000313" key="24">
    <source>
        <dbReference type="Proteomes" id="UP000464884"/>
    </source>
</evidence>
<comment type="similarity">
    <text evidence="1 4">Belongs to the bacterial solute-binding protein 3 family.</text>
</comment>
<accession>A0A0C2UK45</accession>
<dbReference type="GO" id="GO:0005576">
    <property type="term" value="C:extracellular region"/>
    <property type="evidence" value="ECO:0007669"/>
    <property type="project" value="TreeGrafter"/>
</dbReference>
<feature type="domain" description="Solute-binding protein family 3/N-terminal" evidence="7">
    <location>
        <begin position="28"/>
        <end position="252"/>
    </location>
</feature>
<evidence type="ECO:0000313" key="15">
    <source>
        <dbReference type="EMBL" id="RGS66390.1"/>
    </source>
</evidence>
<evidence type="ECO:0000313" key="13">
    <source>
        <dbReference type="EMBL" id="OFA34306.1"/>
    </source>
</evidence>
<evidence type="ECO:0000313" key="14">
    <source>
        <dbReference type="EMBL" id="QHB63605.1"/>
    </source>
</evidence>
<evidence type="ECO:0000313" key="11">
    <source>
        <dbReference type="EMBL" id="KAB6032287.1"/>
    </source>
</evidence>
<dbReference type="Proteomes" id="UP001206013">
    <property type="component" value="Unassembled WGS sequence"/>
</dbReference>
<evidence type="ECO:0000256" key="2">
    <source>
        <dbReference type="ARBA" id="ARBA00022448"/>
    </source>
</evidence>
<dbReference type="PROSITE" id="PS01039">
    <property type="entry name" value="SBP_BACTERIAL_3"/>
    <property type="match status" value="1"/>
</dbReference>
<evidence type="ECO:0000313" key="22">
    <source>
        <dbReference type="Proteomes" id="UP000285462"/>
    </source>
</evidence>
<evidence type="ECO:0000313" key="16">
    <source>
        <dbReference type="EMBL" id="RHJ20385.1"/>
    </source>
</evidence>
<reference evidence="13 19" key="2">
    <citation type="submission" date="2016-07" db="EMBL/GenBank/DDBJ databases">
        <title>Draft Genome Sequence of Bifidobacterium adolescentis strain Km 4.</title>
        <authorList>
            <person name="Danilenko V.N."/>
        </authorList>
    </citation>
    <scope>NUCLEOTIDE SEQUENCE [LARGE SCALE GENOMIC DNA]</scope>
    <source>
        <strain evidence="13 19">Km 4</strain>
    </source>
</reference>
<dbReference type="InterPro" id="IPR018313">
    <property type="entry name" value="SBP_3_CS"/>
</dbReference>
<dbReference type="Proteomes" id="UP000285462">
    <property type="component" value="Unassembled WGS sequence"/>
</dbReference>
<reference evidence="14 24" key="5">
    <citation type="submission" date="2019-12" db="EMBL/GenBank/DDBJ databases">
        <title>Draft Genome Sequence of Bifidobacterium adolescentis ZJ2.</title>
        <authorList>
            <person name="Jin Z."/>
        </authorList>
    </citation>
    <scope>NUCLEOTIDE SEQUENCE [LARGE SCALE GENOMIC DNA]</scope>
    <source>
        <strain evidence="14 24">ZJ2</strain>
    </source>
</reference>
<feature type="domain" description="Ionotropic glutamate receptor C-terminal" evidence="8">
    <location>
        <begin position="28"/>
        <end position="242"/>
    </location>
</feature>
<dbReference type="CDD" id="cd13690">
    <property type="entry name" value="PBP2_GluB"/>
    <property type="match status" value="1"/>
</dbReference>
<dbReference type="Proteomes" id="UP000470926">
    <property type="component" value="Unassembled WGS sequence"/>
</dbReference>
<dbReference type="Proteomes" id="UP000193179">
    <property type="component" value="Chromosome"/>
</dbReference>
<dbReference type="EMBL" id="MAXD01000007">
    <property type="protein sequence ID" value="OFA34306.1"/>
    <property type="molecule type" value="Genomic_DNA"/>
</dbReference>
<evidence type="ECO:0000256" key="1">
    <source>
        <dbReference type="ARBA" id="ARBA00010333"/>
    </source>
</evidence>
<dbReference type="GO" id="GO:0006865">
    <property type="term" value="P:amino acid transport"/>
    <property type="evidence" value="ECO:0007669"/>
    <property type="project" value="TreeGrafter"/>
</dbReference>
<protein>
    <submittedName>
        <fullName evidence="13 15">ABC transporter substrate-binding protein</fullName>
    </submittedName>
    <submittedName>
        <fullName evidence="14">Transporter substrate-binding domain-containing protein</fullName>
    </submittedName>
</protein>
<proteinExistence type="inferred from homology"/>
<dbReference type="Pfam" id="PF00497">
    <property type="entry name" value="SBP_bac_3"/>
    <property type="match status" value="1"/>
</dbReference>
<evidence type="ECO:0000313" key="18">
    <source>
        <dbReference type="EMBL" id="WNE86382.1"/>
    </source>
</evidence>
<dbReference type="PANTHER" id="PTHR30085:SF6">
    <property type="entry name" value="ABC TRANSPORTER GLUTAMINE-BINDING PROTEIN GLNH"/>
    <property type="match status" value="1"/>
</dbReference>
<evidence type="ECO:0000313" key="20">
    <source>
        <dbReference type="Proteomes" id="UP000284589"/>
    </source>
</evidence>
<evidence type="ECO:0000313" key="23">
    <source>
        <dbReference type="Proteomes" id="UP000437631"/>
    </source>
</evidence>
<evidence type="ECO:0000256" key="5">
    <source>
        <dbReference type="SAM" id="MobiDB-lite"/>
    </source>
</evidence>
<evidence type="ECO:0000313" key="25">
    <source>
        <dbReference type="Proteomes" id="UP000470200"/>
    </source>
</evidence>
<evidence type="ECO:0000313" key="10">
    <source>
        <dbReference type="EMBL" id="KAB5887569.1"/>
    </source>
</evidence>
<feature type="chain" id="PRO_5010413765" evidence="6">
    <location>
        <begin position="23"/>
        <end position="270"/>
    </location>
</feature>
<dbReference type="EMBL" id="QRNG01000001">
    <property type="protein sequence ID" value="RHK27483.1"/>
    <property type="molecule type" value="Genomic_DNA"/>
</dbReference>
<dbReference type="PATRIC" id="fig|1680.6.peg.603"/>
<dbReference type="EMBL" id="WDFR01000001">
    <property type="protein sequence ID" value="KAB6032287.1"/>
    <property type="molecule type" value="Genomic_DNA"/>
</dbReference>
<dbReference type="RefSeq" id="WP_011743019.1">
    <property type="nucleotide sequence ID" value="NZ_AP031418.1"/>
</dbReference>